<accession>A0A3G8F5P6</accession>
<dbReference type="RefSeq" id="YP_009816894.1">
    <property type="nucleotide sequence ID" value="NC_048112.1"/>
</dbReference>
<keyword evidence="1" id="KW-0946">Virion</keyword>
<dbReference type="KEGG" id="vg:55008206"/>
<sequence length="424" mass="45633">MANQLTKDLEIMFENYVEGFEAACVVSRQAKKFRPDDTAMQRAGDTVWRPQHYHMDIVEGLDLTSAAQTELVQRQVPATFKEPQNILYTLDAREMRDPEHKTDAGRAAGQRLAAKIDYDTVVEASRWATNVKAVGDNSTGTKGKDLWDGAAELDADFTMIGVPMGITKRAFFNAYDYKDLAGELAGRSYSSGINQAAWERAQIPNVASFDSYKVDQTGRVPTGSAAAITLAAAPAHKVEAMDAVSNMPVDNRYGTITVSASHGLQQGDAFTIEGVDMVHLIGKATTDKEQVFRVLAVSGNTITIAPKILPLDNADEPSRPYANVTANPASGAALTVINTVAANTNILWADGSVEVMYGKLAFPTGQGPQVMTATTKQGATLIMSYAFNHITGKTTARFTTLYGVSVLVPEYVGIEIANQVAPTP</sequence>
<dbReference type="InterPro" id="IPR024659">
    <property type="entry name" value="Phage_coat_Gp5"/>
</dbReference>
<protein>
    <submittedName>
        <fullName evidence="1">Coat protein</fullName>
    </submittedName>
</protein>
<reference evidence="2" key="1">
    <citation type="submission" date="2018-10" db="EMBL/GenBank/DDBJ databases">
        <authorList>
            <person name="Olsen N.S."/>
            <person name="Kot W."/>
            <person name="Hansen L.H."/>
        </authorList>
    </citation>
    <scope>NUCLEOTIDE SEQUENCE [LARGE SCALE GENOMIC DNA]</scope>
</reference>
<organism evidence="1 2">
    <name type="scientific">Escherichia phage Skarpretter</name>
    <dbReference type="NCBI Taxonomy" id="2488654"/>
    <lineage>
        <taxon>Viruses</taxon>
        <taxon>Duplodnaviria</taxon>
        <taxon>Heunggongvirae</taxon>
        <taxon>Uroviricota</taxon>
        <taxon>Caudoviricetes</taxon>
        <taxon>Skarprettervirus</taxon>
        <taxon>Skarprettervirus skarpretter</taxon>
    </lineage>
</organism>
<keyword evidence="1" id="KW-0167">Capsid protein</keyword>
<dbReference type="Proteomes" id="UP000279721">
    <property type="component" value="Segment"/>
</dbReference>
<dbReference type="Pfam" id="PF11651">
    <property type="entry name" value="P22_CoatProtein"/>
    <property type="match status" value="1"/>
</dbReference>
<evidence type="ECO:0000313" key="2">
    <source>
        <dbReference type="Proteomes" id="UP000279721"/>
    </source>
</evidence>
<dbReference type="GeneID" id="55008206"/>
<dbReference type="Gene3D" id="2.40.30.240">
    <property type="match status" value="1"/>
</dbReference>
<dbReference type="EMBL" id="MK105855">
    <property type="protein sequence ID" value="AZF88661.1"/>
    <property type="molecule type" value="Genomic_DNA"/>
</dbReference>
<dbReference type="GO" id="GO:0019028">
    <property type="term" value="C:viral capsid"/>
    <property type="evidence" value="ECO:0007669"/>
    <property type="project" value="UniProtKB-KW"/>
</dbReference>
<keyword evidence="2" id="KW-1185">Reference proteome</keyword>
<name>A0A3G8F5P6_9CAUD</name>
<proteinExistence type="predicted"/>
<evidence type="ECO:0000313" key="1">
    <source>
        <dbReference type="EMBL" id="AZF88661.1"/>
    </source>
</evidence>